<dbReference type="SMART" id="SM00327">
    <property type="entry name" value="VWA"/>
    <property type="match status" value="1"/>
</dbReference>
<dbReference type="Proteomes" id="UP000824024">
    <property type="component" value="Unassembled WGS sequence"/>
</dbReference>
<dbReference type="Gene3D" id="3.40.50.410">
    <property type="entry name" value="von Willebrand factor, type A domain"/>
    <property type="match status" value="1"/>
</dbReference>
<dbReference type="InterPro" id="IPR022464">
    <property type="entry name" value="Strep_pil_isopept_link"/>
</dbReference>
<feature type="region of interest" description="Disordered" evidence="1">
    <location>
        <begin position="1228"/>
        <end position="1248"/>
    </location>
</feature>
<reference evidence="3" key="1">
    <citation type="journal article" date="2021" name="PeerJ">
        <title>Extensive microbial diversity within the chicken gut microbiome revealed by metagenomics and culture.</title>
        <authorList>
            <person name="Gilroy R."/>
            <person name="Ravi A."/>
            <person name="Getino M."/>
            <person name="Pursley I."/>
            <person name="Horton D.L."/>
            <person name="Alikhan N.F."/>
            <person name="Baker D."/>
            <person name="Gharbi K."/>
            <person name="Hall N."/>
            <person name="Watson M."/>
            <person name="Adriaenssens E.M."/>
            <person name="Foster-Nyarko E."/>
            <person name="Jarju S."/>
            <person name="Secka A."/>
            <person name="Antonio M."/>
            <person name="Oren A."/>
            <person name="Chaudhuri R.R."/>
            <person name="La Ragione R."/>
            <person name="Hildebrand F."/>
            <person name="Pallen M.J."/>
        </authorList>
    </citation>
    <scope>NUCLEOTIDE SEQUENCE</scope>
    <source>
        <strain evidence="3">CHK192-9172</strain>
    </source>
</reference>
<feature type="non-terminal residue" evidence="3">
    <location>
        <position position="1248"/>
    </location>
</feature>
<comment type="caution">
    <text evidence="3">The sequence shown here is derived from an EMBL/GenBank/DDBJ whole genome shotgun (WGS) entry which is preliminary data.</text>
</comment>
<evidence type="ECO:0000313" key="3">
    <source>
        <dbReference type="EMBL" id="HIZ07011.1"/>
    </source>
</evidence>
<dbReference type="Pfam" id="PF12892">
    <property type="entry name" value="FctA"/>
    <property type="match status" value="2"/>
</dbReference>
<sequence>MRKIRKRRKRNVLISVVSLLIVFAMAFGMLQSSNTVYAAEPKSDASTATSYTESLGNGTSTQYAGRVWTDKTVYTEDATFTGDIGNEQGSAKVEIGDSKFLVAYSALAQSQQITGQAQVPIDTVFVIDISGSMANEDSGMDNGQSRISNLVDALNESIDTLMSMNPQNRIAVVAYSSGTTTLLPLDHYTKIDSRTEYFSLDRTRPNNNNQNDPTQLYTRALAGNNYIRKTTDVSGGTNIHMGVDAGMDILKNEADTSVEIDGKQVNRVPSLILLSDGAPTYSGADSQGWNNNYVSWWDPSGSEGTGYSAGQGNRYDQGDAAYEKFAMKTIMNAAYNKQQVSEHYGVTGTNYQMKVYTVGVGLSDLTDSTDRNTANLTLNPREHLTDYNTISNAVRTQWNHYQNHQQATLDGYTFRHPTSGDDITSVAYNDSYYSAENASDVTEVFEDIVSDISISAPQVPTKVSGDDPVHDGYITYTDYIGEYMQVSDVKEILYGGQVFTQKTSSTDGNTTTYTFSGDINSPVYGTHNVNEIVITVEQTDDTHQVLTVKIPASAIPIRVTTINLDSNGAVKESTSNDAYPIRVFYTIDPQKGINLDTLEGVSEDYIATHSSDGKVNFYSNLYTGQKQGDTTVGNATVSFTPANDNPFYYLQENIPLYLDADCSIPARNYDENETYYFKISYYDGTSLKQALISRSGDLLKGYTGSINGQLNLKKDAPRLGNLEDFVKTKSDGNNQSNTAKASYYPTWNAEEQQFVVYLGNNGILQAEIPASLTIEKKVTAGTGLTAPDKEFTFNVTVEDFADSTVNAVLHTPNAQDEEQQLAFDENGTASFKLKADQSLEIPDIQNHSYAVEEVNVPDGFTSAVPDNARGTAGTSDITVTFTNSYNVEVLSVDPETDLGVSGTKSMTGRDFKTGDTFTFRISAETAGAPLPGNTDVTINPSSGTEKAFAFVDDITFTKPGQYSYLIQEINPNAETGGSGLAGVSYDGTQYRLIVDVADNGDGTLAQTHELFKGERGAAGITWTHVDDGAIAFENVYHAESVQISFRSQKNLTGKTLEDNSYTFVLSAGGSRIAGSDAEFAEDPDQPMPDSGNAEISNIGKSVAFDNITFTQADIGKEYQYFVREKQPTEDGTYEGAALEGAVKNASGQWVYKGITYDNRVQTITAVVSSEMKDGTETVRVATSGEGYEGTGFSFENEYQTSGEMELRGTKTITGRDFKSGDTFTFTVTAPDGTPMPEKTEVTIKPSSG</sequence>
<organism evidence="3 4">
    <name type="scientific">Candidatus Eubacterium avistercoris</name>
    <dbReference type="NCBI Taxonomy" id="2838567"/>
    <lineage>
        <taxon>Bacteria</taxon>
        <taxon>Bacillati</taxon>
        <taxon>Bacillota</taxon>
        <taxon>Clostridia</taxon>
        <taxon>Eubacteriales</taxon>
        <taxon>Eubacteriaceae</taxon>
        <taxon>Eubacterium</taxon>
    </lineage>
</organism>
<dbReference type="InterPro" id="IPR036465">
    <property type="entry name" value="vWFA_dom_sf"/>
</dbReference>
<reference evidence="3" key="2">
    <citation type="submission" date="2021-04" db="EMBL/GenBank/DDBJ databases">
        <authorList>
            <person name="Gilroy R."/>
        </authorList>
    </citation>
    <scope>NUCLEOTIDE SEQUENCE</scope>
    <source>
        <strain evidence="3">CHK192-9172</strain>
    </source>
</reference>
<evidence type="ECO:0000313" key="4">
    <source>
        <dbReference type="Proteomes" id="UP000824024"/>
    </source>
</evidence>
<dbReference type="EMBL" id="DXCH01000098">
    <property type="protein sequence ID" value="HIZ07011.1"/>
    <property type="molecule type" value="Genomic_DNA"/>
</dbReference>
<name>A0A9D2D233_9FIRM</name>
<dbReference type="Pfam" id="PF13519">
    <property type="entry name" value="VWA_2"/>
    <property type="match status" value="1"/>
</dbReference>
<dbReference type="InterPro" id="IPR038174">
    <property type="entry name" value="Strep_pil_link_sf"/>
</dbReference>
<feature type="domain" description="VWFA" evidence="2">
    <location>
        <begin position="122"/>
        <end position="361"/>
    </location>
</feature>
<gene>
    <name evidence="3" type="ORF">IAA08_03630</name>
</gene>
<dbReference type="InterPro" id="IPR055382">
    <property type="entry name" value="DUF7601"/>
</dbReference>
<evidence type="ECO:0000256" key="1">
    <source>
        <dbReference type="SAM" id="MobiDB-lite"/>
    </source>
</evidence>
<dbReference type="AlphaFoldDB" id="A0A9D2D233"/>
<evidence type="ECO:0000259" key="2">
    <source>
        <dbReference type="PROSITE" id="PS50234"/>
    </source>
</evidence>
<dbReference type="Gene3D" id="2.60.40.3050">
    <property type="match status" value="2"/>
</dbReference>
<dbReference type="Gene3D" id="2.60.40.1140">
    <property type="entry name" value="Collagen-binding surface protein Cna, B-type domain"/>
    <property type="match status" value="1"/>
</dbReference>
<dbReference type="Pfam" id="PF24547">
    <property type="entry name" value="DUF7601"/>
    <property type="match status" value="1"/>
</dbReference>
<proteinExistence type="predicted"/>
<dbReference type="CDD" id="cd00198">
    <property type="entry name" value="vWFA"/>
    <property type="match status" value="1"/>
</dbReference>
<dbReference type="InterPro" id="IPR002035">
    <property type="entry name" value="VWF_A"/>
</dbReference>
<dbReference type="PROSITE" id="PS50234">
    <property type="entry name" value="VWFA"/>
    <property type="match status" value="1"/>
</dbReference>
<accession>A0A9D2D233</accession>
<protein>
    <submittedName>
        <fullName evidence="3">VWA domain-containing protein</fullName>
    </submittedName>
</protein>
<dbReference type="SUPFAM" id="SSF53300">
    <property type="entry name" value="vWA-like"/>
    <property type="match status" value="1"/>
</dbReference>